<dbReference type="GO" id="GO:0034196">
    <property type="term" value="P:acylglycerol transport"/>
    <property type="evidence" value="ECO:0007669"/>
    <property type="project" value="InterPro"/>
</dbReference>
<dbReference type="AlphaFoldDB" id="A0A7I8L702"/>
<organism evidence="1 2">
    <name type="scientific">Spirodela intermedia</name>
    <name type="common">Intermediate duckweed</name>
    <dbReference type="NCBI Taxonomy" id="51605"/>
    <lineage>
        <taxon>Eukaryota</taxon>
        <taxon>Viridiplantae</taxon>
        <taxon>Streptophyta</taxon>
        <taxon>Embryophyta</taxon>
        <taxon>Tracheophyta</taxon>
        <taxon>Spermatophyta</taxon>
        <taxon>Magnoliopsida</taxon>
        <taxon>Liliopsida</taxon>
        <taxon>Araceae</taxon>
        <taxon>Lemnoideae</taxon>
        <taxon>Spirodela</taxon>
    </lineage>
</organism>
<sequence>MRRLRWTMDGGGFWEMDLETPVTMEGTARPMAGRQICAEGEGGGGGSPALLFPLGLSRGSRLSRAKQLDFMHRFMASPLVASFSGPRNGGPGLVVHHADIFHLRENWSATIMEQFHLQKFVTRVKQQASEKVDSPGGSSRALSWIRNLGTSALDVYHLGFGTEISVTPESSVLVEAYGDSKDGKGHRNKAVFTQKFPRHDLVLEAASPRLFVSGEGTYWDVPLSMAVDFSSTSSGSRPSYHLCLQHNSGQPRSFSDGKSGEVPPALLPGFCAKAAVSMKKNADIWRKKGGKTKMLQPYDMFLCDPHISASVSIGSVVCALMGDNSVRISREDESRHFKPFSLNFPKRRSSLLADSFASISCTAQLGHFQKLFFDMTRFHARLDCLSVSTFLNGSSHLIKDWYKSQKYDPNAVHAICPDVTLSFQQQIVGPISFRAESRFGIDLNSQGRFAHTGEHIFALEYAMQVLGSARATAWYSPKRQEAMVELRFFES</sequence>
<protein>
    <submittedName>
        <fullName evidence="1">Uncharacterized protein</fullName>
    </submittedName>
</protein>
<reference evidence="1" key="1">
    <citation type="submission" date="2020-02" db="EMBL/GenBank/DDBJ databases">
        <authorList>
            <person name="Scholz U."/>
            <person name="Mascher M."/>
            <person name="Fiebig A."/>
        </authorList>
    </citation>
    <scope>NUCLEOTIDE SEQUENCE</scope>
</reference>
<proteinExistence type="predicted"/>
<accession>A0A7I8L702</accession>
<keyword evidence="2" id="KW-1185">Reference proteome</keyword>
<dbReference type="PANTHER" id="PTHR34954">
    <property type="entry name" value="EXPRESSED PROTEIN"/>
    <property type="match status" value="1"/>
</dbReference>
<evidence type="ECO:0000313" key="2">
    <source>
        <dbReference type="Proteomes" id="UP000663760"/>
    </source>
</evidence>
<dbReference type="OrthoDB" id="512148at2759"/>
<evidence type="ECO:0000313" key="1">
    <source>
        <dbReference type="EMBL" id="CAA7405789.1"/>
    </source>
</evidence>
<dbReference type="Proteomes" id="UP000663760">
    <property type="component" value="Chromosome 12"/>
</dbReference>
<gene>
    <name evidence="1" type="ORF">SI8410_12016467</name>
</gene>
<dbReference type="GO" id="GO:0009941">
    <property type="term" value="C:chloroplast envelope"/>
    <property type="evidence" value="ECO:0007669"/>
    <property type="project" value="TreeGrafter"/>
</dbReference>
<name>A0A7I8L702_SPIIN</name>
<dbReference type="InterPro" id="IPR044160">
    <property type="entry name" value="TGD4-like"/>
</dbReference>
<dbReference type="GO" id="GO:0070300">
    <property type="term" value="F:phosphatidic acid binding"/>
    <property type="evidence" value="ECO:0007669"/>
    <property type="project" value="InterPro"/>
</dbReference>
<dbReference type="PANTHER" id="PTHR34954:SF4">
    <property type="entry name" value="PROTEIN TRIGALACTOSYLDIACYLGLYCEROL 4, CHLOROPLASTIC"/>
    <property type="match status" value="1"/>
</dbReference>
<dbReference type="GO" id="GO:1990052">
    <property type="term" value="P:ER to chloroplast lipid transport"/>
    <property type="evidence" value="ECO:0007669"/>
    <property type="project" value="InterPro"/>
</dbReference>
<dbReference type="EMBL" id="LR746275">
    <property type="protein sequence ID" value="CAA7405789.1"/>
    <property type="molecule type" value="Genomic_DNA"/>
</dbReference>